<dbReference type="EMBL" id="CAJVPW010010268">
    <property type="protein sequence ID" value="CAG8613377.1"/>
    <property type="molecule type" value="Genomic_DNA"/>
</dbReference>
<sequence length="76" mass="8704">MDSLVTKHHRHLSTKRLKSSSKSQSYKESAHAYHLMNSQDHNLQIALSAINLNNNYVIDSNSDALCNEDKKKYICN</sequence>
<reference evidence="1" key="1">
    <citation type="submission" date="2021-06" db="EMBL/GenBank/DDBJ databases">
        <authorList>
            <person name="Kallberg Y."/>
            <person name="Tangrot J."/>
            <person name="Rosling A."/>
        </authorList>
    </citation>
    <scope>NUCLEOTIDE SEQUENCE</scope>
    <source>
        <strain evidence="1">28 12/20/2015</strain>
    </source>
</reference>
<organism evidence="1 2">
    <name type="scientific">Cetraspora pellucida</name>
    <dbReference type="NCBI Taxonomy" id="1433469"/>
    <lineage>
        <taxon>Eukaryota</taxon>
        <taxon>Fungi</taxon>
        <taxon>Fungi incertae sedis</taxon>
        <taxon>Mucoromycota</taxon>
        <taxon>Glomeromycotina</taxon>
        <taxon>Glomeromycetes</taxon>
        <taxon>Diversisporales</taxon>
        <taxon>Gigasporaceae</taxon>
        <taxon>Cetraspora</taxon>
    </lineage>
</organism>
<feature type="non-terminal residue" evidence="1">
    <location>
        <position position="76"/>
    </location>
</feature>
<name>A0ACA9MWK4_9GLOM</name>
<gene>
    <name evidence="1" type="ORF">SPELUC_LOCUS7582</name>
</gene>
<accession>A0ACA9MWK4</accession>
<protein>
    <submittedName>
        <fullName evidence="1">5004_t:CDS:1</fullName>
    </submittedName>
</protein>
<evidence type="ECO:0000313" key="1">
    <source>
        <dbReference type="EMBL" id="CAG8613377.1"/>
    </source>
</evidence>
<keyword evidence="2" id="KW-1185">Reference proteome</keyword>
<dbReference type="Proteomes" id="UP000789366">
    <property type="component" value="Unassembled WGS sequence"/>
</dbReference>
<proteinExistence type="predicted"/>
<evidence type="ECO:0000313" key="2">
    <source>
        <dbReference type="Proteomes" id="UP000789366"/>
    </source>
</evidence>
<comment type="caution">
    <text evidence="1">The sequence shown here is derived from an EMBL/GenBank/DDBJ whole genome shotgun (WGS) entry which is preliminary data.</text>
</comment>